<dbReference type="Proteomes" id="UP000595064">
    <property type="component" value="Chromosome"/>
</dbReference>
<evidence type="ECO:0000313" key="2">
    <source>
        <dbReference type="EMBL" id="SDZ19137.1"/>
    </source>
</evidence>
<name>A0A1H3R0E2_9BURK</name>
<proteinExistence type="predicted"/>
<dbReference type="KEGG" id="dla:I6G47_02430"/>
<accession>A0A1H3R0E2</accession>
<dbReference type="EMBL" id="CP065748">
    <property type="protein sequence ID" value="QPS81961.1"/>
    <property type="molecule type" value="Genomic_DNA"/>
</dbReference>
<keyword evidence="4" id="KW-1185">Reference proteome</keyword>
<reference evidence="1 4" key="2">
    <citation type="submission" date="2020-12" db="EMBL/GenBank/DDBJ databases">
        <title>FDA dAtabase for Regulatory Grade micrObial Sequences (FDA-ARGOS): Supporting development and validation of Infectious Disease Dx tests.</title>
        <authorList>
            <person name="Sproer C."/>
            <person name="Gronow S."/>
            <person name="Severitt S."/>
            <person name="Schroder I."/>
            <person name="Tallon L."/>
            <person name="Sadzewicz L."/>
            <person name="Zhao X."/>
            <person name="Boylan J."/>
            <person name="Ott S."/>
            <person name="Bowen H."/>
            <person name="Vavikolanu K."/>
            <person name="Mehta A."/>
            <person name="Aluvathingal J."/>
            <person name="Nadendla S."/>
            <person name="Lowell S."/>
            <person name="Myers T."/>
            <person name="Yan Y."/>
            <person name="Sichtig H."/>
        </authorList>
    </citation>
    <scope>NUCLEOTIDE SEQUENCE [LARGE SCALE GENOMIC DNA]</scope>
    <source>
        <strain evidence="1 4">FDAARGOS_890</strain>
    </source>
</reference>
<gene>
    <name evidence="1" type="ORF">I6G47_02430</name>
    <name evidence="2" type="ORF">SAMN05421547_11446</name>
</gene>
<protein>
    <submittedName>
        <fullName evidence="2">Uncharacterized protein</fullName>
    </submittedName>
</protein>
<reference evidence="2 3" key="1">
    <citation type="submission" date="2016-10" db="EMBL/GenBank/DDBJ databases">
        <authorList>
            <person name="de Groot N.N."/>
        </authorList>
    </citation>
    <scope>NUCLEOTIDE SEQUENCE [LARGE SCALE GENOMIC DNA]</scope>
    <source>
        <strain evidence="2 3">LMG 24775</strain>
    </source>
</reference>
<sequence length="115" mass="12598">MSMDMRRVLLIPASARPVDPGLASLSMDAQVWENGYPLVVGKARHGLLQDFWRHYYGESAAMFVASDQLLELHNDIMAAIPACVGEMPVLRFLNDLGRMCLQAHGDGSGLQVIGD</sequence>
<evidence type="ECO:0000313" key="3">
    <source>
        <dbReference type="Proteomes" id="UP000183417"/>
    </source>
</evidence>
<dbReference type="Proteomes" id="UP000183417">
    <property type="component" value="Unassembled WGS sequence"/>
</dbReference>
<organism evidence="2 3">
    <name type="scientific">Delftia lacustris</name>
    <dbReference type="NCBI Taxonomy" id="558537"/>
    <lineage>
        <taxon>Bacteria</taxon>
        <taxon>Pseudomonadati</taxon>
        <taxon>Pseudomonadota</taxon>
        <taxon>Betaproteobacteria</taxon>
        <taxon>Burkholderiales</taxon>
        <taxon>Comamonadaceae</taxon>
        <taxon>Delftia</taxon>
    </lineage>
</organism>
<dbReference type="AlphaFoldDB" id="A0A1H3R0E2"/>
<dbReference type="EMBL" id="FNPE01000014">
    <property type="protein sequence ID" value="SDZ19137.1"/>
    <property type="molecule type" value="Genomic_DNA"/>
</dbReference>
<evidence type="ECO:0000313" key="1">
    <source>
        <dbReference type="EMBL" id="QPS81961.1"/>
    </source>
</evidence>
<evidence type="ECO:0000313" key="4">
    <source>
        <dbReference type="Proteomes" id="UP000595064"/>
    </source>
</evidence>